<evidence type="ECO:0000256" key="3">
    <source>
        <dbReference type="ARBA" id="ARBA00023004"/>
    </source>
</evidence>
<feature type="chain" id="PRO_5017819306" evidence="5">
    <location>
        <begin position="24"/>
        <end position="217"/>
    </location>
</feature>
<evidence type="ECO:0000256" key="5">
    <source>
        <dbReference type="SAM" id="SignalP"/>
    </source>
</evidence>
<dbReference type="EMBL" id="QUMO01000003">
    <property type="protein sequence ID" value="REF85844.1"/>
    <property type="molecule type" value="Genomic_DNA"/>
</dbReference>
<dbReference type="InterPro" id="IPR009056">
    <property type="entry name" value="Cyt_c-like_dom"/>
</dbReference>
<gene>
    <name evidence="7" type="ORF">DES32_1880</name>
</gene>
<feature type="signal peptide" evidence="5">
    <location>
        <begin position="1"/>
        <end position="23"/>
    </location>
</feature>
<dbReference type="GO" id="GO:0009055">
    <property type="term" value="F:electron transfer activity"/>
    <property type="evidence" value="ECO:0007669"/>
    <property type="project" value="InterPro"/>
</dbReference>
<protein>
    <submittedName>
        <fullName evidence="7">Cytochrome cL apoprotein</fullName>
    </submittedName>
</protein>
<dbReference type="GO" id="GO:0005506">
    <property type="term" value="F:iron ion binding"/>
    <property type="evidence" value="ECO:0007669"/>
    <property type="project" value="InterPro"/>
</dbReference>
<keyword evidence="8" id="KW-1185">Reference proteome</keyword>
<dbReference type="OrthoDB" id="9779283at2"/>
<keyword evidence="5" id="KW-0732">Signal</keyword>
<name>A0A3D9YTM2_9HYPH</name>
<dbReference type="PROSITE" id="PS51007">
    <property type="entry name" value="CYTC"/>
    <property type="match status" value="1"/>
</dbReference>
<dbReference type="GO" id="GO:0042597">
    <property type="term" value="C:periplasmic space"/>
    <property type="evidence" value="ECO:0007669"/>
    <property type="project" value="InterPro"/>
</dbReference>
<dbReference type="SUPFAM" id="SSF46626">
    <property type="entry name" value="Cytochrome c"/>
    <property type="match status" value="1"/>
</dbReference>
<evidence type="ECO:0000313" key="7">
    <source>
        <dbReference type="EMBL" id="REF85844.1"/>
    </source>
</evidence>
<dbReference type="GO" id="GO:0020037">
    <property type="term" value="F:heme binding"/>
    <property type="evidence" value="ECO:0007669"/>
    <property type="project" value="InterPro"/>
</dbReference>
<evidence type="ECO:0000256" key="1">
    <source>
        <dbReference type="ARBA" id="ARBA00022617"/>
    </source>
</evidence>
<comment type="caution">
    <text evidence="7">The sequence shown here is derived from an EMBL/GenBank/DDBJ whole genome shotgun (WGS) entry which is preliminary data.</text>
</comment>
<evidence type="ECO:0000313" key="8">
    <source>
        <dbReference type="Proteomes" id="UP000256900"/>
    </source>
</evidence>
<keyword evidence="1 4" id="KW-0349">Heme</keyword>
<evidence type="ECO:0000256" key="2">
    <source>
        <dbReference type="ARBA" id="ARBA00022723"/>
    </source>
</evidence>
<evidence type="ECO:0000259" key="6">
    <source>
        <dbReference type="PROSITE" id="PS51007"/>
    </source>
</evidence>
<dbReference type="NCBIfam" id="TIGR03872">
    <property type="entry name" value="cytochrome_MoxG"/>
    <property type="match status" value="1"/>
</dbReference>
<evidence type="ECO:0000256" key="4">
    <source>
        <dbReference type="PROSITE-ProRule" id="PRU00433"/>
    </source>
</evidence>
<sequence length="217" mass="23809">MNIKKMIAIYGGLVIGVGSAAYAAEPKPEPVPPTSLDLRTTVDGSPIDLSTSLPTERDTPGVLKFLQTGVDPYIDDPSCLRLGQSLFLSDCSGCHGEVGEGKIGPGLNDDYWTYPKNEHDQGVFETVYGGARAMMGPHNGDLTLDQFMQVIAWVRHFYKDPVDKAYWLNAEQKKNYKPYTEAEGKRIAALPISTPGQCQATALKEKKLQDEEDKEAQ</sequence>
<keyword evidence="2 4" id="KW-0479">Metal-binding</keyword>
<dbReference type="InterPro" id="IPR036909">
    <property type="entry name" value="Cyt_c-like_dom_sf"/>
</dbReference>
<keyword evidence="3 4" id="KW-0408">Iron</keyword>
<dbReference type="InterPro" id="IPR009153">
    <property type="entry name" value="Cyt_cL"/>
</dbReference>
<dbReference type="Proteomes" id="UP000256900">
    <property type="component" value="Unassembled WGS sequence"/>
</dbReference>
<proteinExistence type="predicted"/>
<organism evidence="7 8">
    <name type="scientific">Methylovirgula ligni</name>
    <dbReference type="NCBI Taxonomy" id="569860"/>
    <lineage>
        <taxon>Bacteria</taxon>
        <taxon>Pseudomonadati</taxon>
        <taxon>Pseudomonadota</taxon>
        <taxon>Alphaproteobacteria</taxon>
        <taxon>Hyphomicrobiales</taxon>
        <taxon>Beijerinckiaceae</taxon>
        <taxon>Methylovirgula</taxon>
    </lineage>
</organism>
<dbReference type="AlphaFoldDB" id="A0A3D9YTM2"/>
<dbReference type="Pfam" id="PF13442">
    <property type="entry name" value="Cytochrome_CBB3"/>
    <property type="match status" value="1"/>
</dbReference>
<accession>A0A3D9YTM2</accession>
<dbReference type="Gene3D" id="1.10.760.10">
    <property type="entry name" value="Cytochrome c-like domain"/>
    <property type="match status" value="1"/>
</dbReference>
<dbReference type="RefSeq" id="WP_115836449.1">
    <property type="nucleotide sequence ID" value="NZ_CP025086.1"/>
</dbReference>
<feature type="domain" description="Cytochrome c" evidence="6">
    <location>
        <begin position="78"/>
        <end position="158"/>
    </location>
</feature>
<reference evidence="7 8" key="1">
    <citation type="submission" date="2018-08" db="EMBL/GenBank/DDBJ databases">
        <title>Genomic Encyclopedia of Type Strains, Phase IV (KMG-IV): sequencing the most valuable type-strain genomes for metagenomic binning, comparative biology and taxonomic classification.</title>
        <authorList>
            <person name="Goeker M."/>
        </authorList>
    </citation>
    <scope>NUCLEOTIDE SEQUENCE [LARGE SCALE GENOMIC DNA]</scope>
    <source>
        <strain evidence="7 8">BW863</strain>
    </source>
</reference>